<dbReference type="Proteomes" id="UP000236291">
    <property type="component" value="Unassembled WGS sequence"/>
</dbReference>
<comment type="caution">
    <text evidence="2">The sequence shown here is derived from an EMBL/GenBank/DDBJ whole genome shotgun (WGS) entry which is preliminary data.</text>
</comment>
<name>A0A2K3PG49_TRIPR</name>
<protein>
    <submittedName>
        <fullName evidence="2">Uncharacterized protein</fullName>
    </submittedName>
</protein>
<gene>
    <name evidence="2" type="ORF">L195_g010927</name>
</gene>
<feature type="region of interest" description="Disordered" evidence="1">
    <location>
        <begin position="1"/>
        <end position="25"/>
    </location>
</feature>
<accession>A0A2K3PG49</accession>
<organism evidence="2 3">
    <name type="scientific">Trifolium pratense</name>
    <name type="common">Red clover</name>
    <dbReference type="NCBI Taxonomy" id="57577"/>
    <lineage>
        <taxon>Eukaryota</taxon>
        <taxon>Viridiplantae</taxon>
        <taxon>Streptophyta</taxon>
        <taxon>Embryophyta</taxon>
        <taxon>Tracheophyta</taxon>
        <taxon>Spermatophyta</taxon>
        <taxon>Magnoliopsida</taxon>
        <taxon>eudicotyledons</taxon>
        <taxon>Gunneridae</taxon>
        <taxon>Pentapetalae</taxon>
        <taxon>rosids</taxon>
        <taxon>fabids</taxon>
        <taxon>Fabales</taxon>
        <taxon>Fabaceae</taxon>
        <taxon>Papilionoideae</taxon>
        <taxon>50 kb inversion clade</taxon>
        <taxon>NPAAA clade</taxon>
        <taxon>Hologalegina</taxon>
        <taxon>IRL clade</taxon>
        <taxon>Trifolieae</taxon>
        <taxon>Trifolium</taxon>
    </lineage>
</organism>
<reference evidence="2 3" key="1">
    <citation type="journal article" date="2014" name="Am. J. Bot.">
        <title>Genome assembly and annotation for red clover (Trifolium pratense; Fabaceae).</title>
        <authorList>
            <person name="Istvanek J."/>
            <person name="Jaros M."/>
            <person name="Krenek A."/>
            <person name="Repkova J."/>
        </authorList>
    </citation>
    <scope>NUCLEOTIDE SEQUENCE [LARGE SCALE GENOMIC DNA]</scope>
    <source>
        <strain evidence="3">cv. Tatra</strain>
        <tissue evidence="2">Young leaves</tissue>
    </source>
</reference>
<dbReference type="AlphaFoldDB" id="A0A2K3PG49"/>
<proteinExistence type="predicted"/>
<evidence type="ECO:0000313" key="3">
    <source>
        <dbReference type="Proteomes" id="UP000236291"/>
    </source>
</evidence>
<sequence length="87" mass="10290">MMMKNCVRNRWYKGHDDDDDDDDDDDAKEACMVVCVLVKHVSYRNIRRIGRDKRKIQIKDMPDDFYHPVQFISKECAKVLEGGQPLE</sequence>
<evidence type="ECO:0000313" key="2">
    <source>
        <dbReference type="EMBL" id="PNY14251.1"/>
    </source>
</evidence>
<evidence type="ECO:0000256" key="1">
    <source>
        <dbReference type="SAM" id="MobiDB-lite"/>
    </source>
</evidence>
<reference evidence="2 3" key="2">
    <citation type="journal article" date="2017" name="Front. Plant Sci.">
        <title>Gene Classification and Mining of Molecular Markers Useful in Red Clover (Trifolium pratense) Breeding.</title>
        <authorList>
            <person name="Istvanek J."/>
            <person name="Dluhosova J."/>
            <person name="Dluhos P."/>
            <person name="Patkova L."/>
            <person name="Nedelnik J."/>
            <person name="Repkova J."/>
        </authorList>
    </citation>
    <scope>NUCLEOTIDE SEQUENCE [LARGE SCALE GENOMIC DNA]</scope>
    <source>
        <strain evidence="3">cv. Tatra</strain>
        <tissue evidence="2">Young leaves</tissue>
    </source>
</reference>
<dbReference type="EMBL" id="ASHM01006704">
    <property type="protein sequence ID" value="PNY14251.1"/>
    <property type="molecule type" value="Genomic_DNA"/>
</dbReference>